<evidence type="ECO:0000256" key="1">
    <source>
        <dbReference type="PROSITE-ProRule" id="PRU00176"/>
    </source>
</evidence>
<organism evidence="4 5">
    <name type="scientific">Dipteronia dyeriana</name>
    <dbReference type="NCBI Taxonomy" id="168575"/>
    <lineage>
        <taxon>Eukaryota</taxon>
        <taxon>Viridiplantae</taxon>
        <taxon>Streptophyta</taxon>
        <taxon>Embryophyta</taxon>
        <taxon>Tracheophyta</taxon>
        <taxon>Spermatophyta</taxon>
        <taxon>Magnoliopsida</taxon>
        <taxon>eudicotyledons</taxon>
        <taxon>Gunneridae</taxon>
        <taxon>Pentapetalae</taxon>
        <taxon>rosids</taxon>
        <taxon>malvids</taxon>
        <taxon>Sapindales</taxon>
        <taxon>Sapindaceae</taxon>
        <taxon>Hippocastanoideae</taxon>
        <taxon>Acereae</taxon>
        <taxon>Dipteronia</taxon>
    </lineage>
</organism>
<dbReference type="GO" id="GO:0003723">
    <property type="term" value="F:RNA binding"/>
    <property type="evidence" value="ECO:0007669"/>
    <property type="project" value="UniProtKB-UniRule"/>
</dbReference>
<dbReference type="SMART" id="SM00360">
    <property type="entry name" value="RRM"/>
    <property type="match status" value="1"/>
</dbReference>
<reference evidence="4" key="1">
    <citation type="journal article" date="2023" name="Plant J.">
        <title>Genome sequences and population genomics provide insights into the demographic history, inbreeding, and mutation load of two 'living fossil' tree species of Dipteronia.</title>
        <authorList>
            <person name="Feng Y."/>
            <person name="Comes H.P."/>
            <person name="Chen J."/>
            <person name="Zhu S."/>
            <person name="Lu R."/>
            <person name="Zhang X."/>
            <person name="Li P."/>
            <person name="Qiu J."/>
            <person name="Olsen K.M."/>
            <person name="Qiu Y."/>
        </authorList>
    </citation>
    <scope>NUCLEOTIDE SEQUENCE</scope>
    <source>
        <strain evidence="4">KIB01</strain>
    </source>
</reference>
<feature type="compositionally biased region" description="Basic and acidic residues" evidence="2">
    <location>
        <begin position="1"/>
        <end position="20"/>
    </location>
</feature>
<protein>
    <recommendedName>
        <fullName evidence="3">RRM domain-containing protein</fullName>
    </recommendedName>
</protein>
<dbReference type="InterPro" id="IPR035979">
    <property type="entry name" value="RBD_domain_sf"/>
</dbReference>
<keyword evidence="5" id="KW-1185">Reference proteome</keyword>
<dbReference type="InterPro" id="IPR012677">
    <property type="entry name" value="Nucleotide-bd_a/b_plait_sf"/>
</dbReference>
<dbReference type="Pfam" id="PF00076">
    <property type="entry name" value="RRM_1"/>
    <property type="match status" value="1"/>
</dbReference>
<comment type="caution">
    <text evidence="4">The sequence shown here is derived from an EMBL/GenBank/DDBJ whole genome shotgun (WGS) entry which is preliminary data.</text>
</comment>
<dbReference type="SUPFAM" id="SSF54928">
    <property type="entry name" value="RNA-binding domain, RBD"/>
    <property type="match status" value="1"/>
</dbReference>
<dbReference type="Gene3D" id="3.30.70.330">
    <property type="match status" value="1"/>
</dbReference>
<evidence type="ECO:0000313" key="4">
    <source>
        <dbReference type="EMBL" id="KAK2653360.1"/>
    </source>
</evidence>
<dbReference type="PROSITE" id="PS50102">
    <property type="entry name" value="RRM"/>
    <property type="match status" value="1"/>
</dbReference>
<evidence type="ECO:0000259" key="3">
    <source>
        <dbReference type="PROSITE" id="PS50102"/>
    </source>
</evidence>
<proteinExistence type="predicted"/>
<dbReference type="Proteomes" id="UP001280121">
    <property type="component" value="Unassembled WGS sequence"/>
</dbReference>
<feature type="region of interest" description="Disordered" evidence="2">
    <location>
        <begin position="1"/>
        <end position="30"/>
    </location>
</feature>
<gene>
    <name evidence="4" type="ORF">Ddye_013216</name>
</gene>
<dbReference type="InterPro" id="IPR000504">
    <property type="entry name" value="RRM_dom"/>
</dbReference>
<dbReference type="AlphaFoldDB" id="A0AAD9X5X0"/>
<keyword evidence="1" id="KW-0694">RNA-binding</keyword>
<sequence length="137" mass="15458">MEKLDRERENPRERKPDSLGHEGSQAALNGKGPIRAAREGLVSIFIDNLNQCLDSFDLWGMFKSFGKVKDVFLSSKKSSQKVCFGFIRFETIKEASKVVKIVDGMLIFGWLIHAKVASFVWKSRRSFGSSTIVLMVV</sequence>
<dbReference type="CDD" id="cd00590">
    <property type="entry name" value="RRM_SF"/>
    <property type="match status" value="1"/>
</dbReference>
<evidence type="ECO:0000256" key="2">
    <source>
        <dbReference type="SAM" id="MobiDB-lite"/>
    </source>
</evidence>
<feature type="domain" description="RRM" evidence="3">
    <location>
        <begin position="42"/>
        <end position="119"/>
    </location>
</feature>
<evidence type="ECO:0000313" key="5">
    <source>
        <dbReference type="Proteomes" id="UP001280121"/>
    </source>
</evidence>
<dbReference type="EMBL" id="JANJYI010000004">
    <property type="protein sequence ID" value="KAK2653360.1"/>
    <property type="molecule type" value="Genomic_DNA"/>
</dbReference>
<name>A0AAD9X5X0_9ROSI</name>
<accession>A0AAD9X5X0</accession>